<name>A0A2S5ZFM0_9GAMM</name>
<dbReference type="InterPro" id="IPR005039">
    <property type="entry name" value="Ant_C"/>
</dbReference>
<dbReference type="GO" id="GO:0003677">
    <property type="term" value="F:DNA binding"/>
    <property type="evidence" value="ECO:0007669"/>
    <property type="project" value="InterPro"/>
</dbReference>
<gene>
    <name evidence="2" type="ORF">KEHDKFFH_02345</name>
</gene>
<dbReference type="OrthoDB" id="6167321at2"/>
<dbReference type="Pfam" id="PF03374">
    <property type="entry name" value="ANT"/>
    <property type="match status" value="1"/>
</dbReference>
<evidence type="ECO:0000259" key="1">
    <source>
        <dbReference type="Pfam" id="PF03374"/>
    </source>
</evidence>
<evidence type="ECO:0000313" key="2">
    <source>
        <dbReference type="EMBL" id="PPI86179.1"/>
    </source>
</evidence>
<sequence>MIPEYITLAEAAKTLNLGPRKMIRTLKSRGILDNQRLPSWRYTKRGLFKVETKSFHHPVRGLQHSAKTLVSPAGLEFLRKEFAEQIDIQEAS</sequence>
<feature type="domain" description="Antirepressor protein C-terminal" evidence="1">
    <location>
        <begin position="6"/>
        <end position="84"/>
    </location>
</feature>
<proteinExistence type="predicted"/>
<protein>
    <recommendedName>
        <fullName evidence="1">Antirepressor protein C-terminal domain-containing protein</fullName>
    </recommendedName>
</protein>
<dbReference type="Proteomes" id="UP000239917">
    <property type="component" value="Unassembled WGS sequence"/>
</dbReference>
<dbReference type="RefSeq" id="WP_104320417.1">
    <property type="nucleotide sequence ID" value="NZ_PSSX01000001.1"/>
</dbReference>
<keyword evidence="3" id="KW-1185">Reference proteome</keyword>
<reference evidence="2 3" key="1">
    <citation type="submission" date="2018-01" db="EMBL/GenBank/DDBJ databases">
        <title>Complete genome sequences of the type strains of Marinobacter flavimaris and Marinobacter maroccanus.</title>
        <authorList>
            <person name="Palau M."/>
            <person name="Boujida N."/>
            <person name="Manresa A."/>
            <person name="Minana-Galbis D."/>
        </authorList>
    </citation>
    <scope>NUCLEOTIDE SEQUENCE [LARGE SCALE GENOMIC DNA]</scope>
    <source>
        <strain evidence="2 3">N4</strain>
    </source>
</reference>
<dbReference type="AlphaFoldDB" id="A0A2S5ZFM0"/>
<organism evidence="2 3">
    <name type="scientific">Marinobacter maroccanus</name>
    <dbReference type="NCBI Taxonomy" id="2055143"/>
    <lineage>
        <taxon>Bacteria</taxon>
        <taxon>Pseudomonadati</taxon>
        <taxon>Pseudomonadota</taxon>
        <taxon>Gammaproteobacteria</taxon>
        <taxon>Pseudomonadales</taxon>
        <taxon>Marinobacteraceae</taxon>
        <taxon>Marinobacter</taxon>
    </lineage>
</organism>
<comment type="caution">
    <text evidence="2">The sequence shown here is derived from an EMBL/GenBank/DDBJ whole genome shotgun (WGS) entry which is preliminary data.</text>
</comment>
<dbReference type="EMBL" id="PSSX01000001">
    <property type="protein sequence ID" value="PPI86179.1"/>
    <property type="molecule type" value="Genomic_DNA"/>
</dbReference>
<evidence type="ECO:0000313" key="3">
    <source>
        <dbReference type="Proteomes" id="UP000239917"/>
    </source>
</evidence>
<accession>A0A2S5ZFM0</accession>